<dbReference type="Pfam" id="PF04350">
    <property type="entry name" value="PilO"/>
    <property type="match status" value="1"/>
</dbReference>
<organism evidence="2 3">
    <name type="scientific">Candidatus Zambryskibacteria bacterium RIFCSPLOWO2_12_FULL_39_23</name>
    <dbReference type="NCBI Taxonomy" id="1802776"/>
    <lineage>
        <taxon>Bacteria</taxon>
        <taxon>Candidatus Zambryskiibacteriota</taxon>
    </lineage>
</organism>
<sequence>MNNNMKSSLPFIIIAICIGLYFLYISPTITDVQALRDQKAEYTNVLEKVQEIKEMRDAVSATYNNIPSADLNRLSKIVPERFNSTLLANDLNNLASKNGIVIKSFKESTSNTSGGAVVASQENPAYKTNVITISLIGQYRQFMNFLAELETSLQLVDVTSLAMNSSAGQKPTDNQFQYTLEINVYSLR</sequence>
<comment type="caution">
    <text evidence="2">The sequence shown here is derived from an EMBL/GenBank/DDBJ whole genome shotgun (WGS) entry which is preliminary data.</text>
</comment>
<evidence type="ECO:0000313" key="2">
    <source>
        <dbReference type="EMBL" id="OHB11942.1"/>
    </source>
</evidence>
<dbReference type="AlphaFoldDB" id="A0A1G2URK3"/>
<dbReference type="Gene3D" id="3.30.70.60">
    <property type="match status" value="1"/>
</dbReference>
<evidence type="ECO:0000256" key="1">
    <source>
        <dbReference type="SAM" id="Phobius"/>
    </source>
</evidence>
<keyword evidence="1" id="KW-1133">Transmembrane helix</keyword>
<dbReference type="GO" id="GO:0043107">
    <property type="term" value="P:type IV pilus-dependent motility"/>
    <property type="evidence" value="ECO:0007669"/>
    <property type="project" value="InterPro"/>
</dbReference>
<name>A0A1G2URK3_9BACT</name>
<accession>A0A1G2URK3</accession>
<evidence type="ECO:0000313" key="3">
    <source>
        <dbReference type="Proteomes" id="UP000176558"/>
    </source>
</evidence>
<evidence type="ECO:0008006" key="4">
    <source>
        <dbReference type="Google" id="ProtNLM"/>
    </source>
</evidence>
<proteinExistence type="predicted"/>
<dbReference type="GO" id="GO:0043683">
    <property type="term" value="P:type IV pilus assembly"/>
    <property type="evidence" value="ECO:0007669"/>
    <property type="project" value="InterPro"/>
</dbReference>
<keyword evidence="1" id="KW-0472">Membrane</keyword>
<dbReference type="EMBL" id="MHWT01000025">
    <property type="protein sequence ID" value="OHB11942.1"/>
    <property type="molecule type" value="Genomic_DNA"/>
</dbReference>
<gene>
    <name evidence="2" type="ORF">A3G99_02660</name>
</gene>
<dbReference type="InterPro" id="IPR014717">
    <property type="entry name" value="Transl_elong_EF1B/ribsomal_bS6"/>
</dbReference>
<reference evidence="2 3" key="1">
    <citation type="journal article" date="2016" name="Nat. Commun.">
        <title>Thousands of microbial genomes shed light on interconnected biogeochemical processes in an aquifer system.</title>
        <authorList>
            <person name="Anantharaman K."/>
            <person name="Brown C.T."/>
            <person name="Hug L.A."/>
            <person name="Sharon I."/>
            <person name="Castelle C.J."/>
            <person name="Probst A.J."/>
            <person name="Thomas B.C."/>
            <person name="Singh A."/>
            <person name="Wilkins M.J."/>
            <person name="Karaoz U."/>
            <person name="Brodie E.L."/>
            <person name="Williams K.H."/>
            <person name="Hubbard S.S."/>
            <person name="Banfield J.F."/>
        </authorList>
    </citation>
    <scope>NUCLEOTIDE SEQUENCE [LARGE SCALE GENOMIC DNA]</scope>
</reference>
<protein>
    <recommendedName>
        <fullName evidence="4">Pilus assembly protein PilO</fullName>
    </recommendedName>
</protein>
<keyword evidence="1" id="KW-0812">Transmembrane</keyword>
<feature type="transmembrane region" description="Helical" evidence="1">
    <location>
        <begin position="7"/>
        <end position="25"/>
    </location>
</feature>
<dbReference type="InterPro" id="IPR007445">
    <property type="entry name" value="PilO"/>
</dbReference>
<dbReference type="Proteomes" id="UP000176558">
    <property type="component" value="Unassembled WGS sequence"/>
</dbReference>